<keyword evidence="2" id="KW-0378">Hydrolase</keyword>
<feature type="domain" description="Subtilisin-like protease fibronectin type-III" evidence="1">
    <location>
        <begin position="19"/>
        <end position="120"/>
    </location>
</feature>
<keyword evidence="3" id="KW-1185">Reference proteome</keyword>
<dbReference type="InterPro" id="IPR041469">
    <property type="entry name" value="Subtilisin-like_FN3"/>
</dbReference>
<protein>
    <submittedName>
        <fullName evidence="2">Putative cucumisin</fullName>
        <ecNumber evidence="2">3.4.21.25</ecNumber>
    </submittedName>
</protein>
<gene>
    <name evidence="2" type="ORF">RchiOBHm_Chr0c20g0500201</name>
</gene>
<proteinExistence type="predicted"/>
<dbReference type="AlphaFoldDB" id="A0A2P6SQK5"/>
<reference evidence="2 3" key="1">
    <citation type="journal article" date="2018" name="Nat. Genet.">
        <title>The Rosa genome provides new insights in the design of modern roses.</title>
        <authorList>
            <person name="Bendahmane M."/>
        </authorList>
    </citation>
    <scope>NUCLEOTIDE SEQUENCE [LARGE SCALE GENOMIC DNA]</scope>
    <source>
        <strain evidence="3">cv. Old Blush</strain>
    </source>
</reference>
<dbReference type="STRING" id="74649.A0A2P6SQK5"/>
<evidence type="ECO:0000259" key="1">
    <source>
        <dbReference type="Pfam" id="PF17766"/>
    </source>
</evidence>
<sequence>MITQQRVDYSEVGVTAEAQLNYPSFSITIGSYQTQNYTRTVTNVGPAYSTYKSEILKPEKWGVSVNMIVTPSVLTFTEVNQTITNNVEFSTRLAGQDGSFSQGYLRWVSDKYYVYSPIAVIFHS</sequence>
<dbReference type="Pfam" id="PF17766">
    <property type="entry name" value="fn3_6"/>
    <property type="match status" value="1"/>
</dbReference>
<dbReference type="EC" id="3.4.21.25" evidence="2"/>
<organism evidence="2 3">
    <name type="scientific">Rosa chinensis</name>
    <name type="common">China rose</name>
    <dbReference type="NCBI Taxonomy" id="74649"/>
    <lineage>
        <taxon>Eukaryota</taxon>
        <taxon>Viridiplantae</taxon>
        <taxon>Streptophyta</taxon>
        <taxon>Embryophyta</taxon>
        <taxon>Tracheophyta</taxon>
        <taxon>Spermatophyta</taxon>
        <taxon>Magnoliopsida</taxon>
        <taxon>eudicotyledons</taxon>
        <taxon>Gunneridae</taxon>
        <taxon>Pentapetalae</taxon>
        <taxon>rosids</taxon>
        <taxon>fabids</taxon>
        <taxon>Rosales</taxon>
        <taxon>Rosaceae</taxon>
        <taxon>Rosoideae</taxon>
        <taxon>Rosoideae incertae sedis</taxon>
        <taxon>Rosa</taxon>
    </lineage>
</organism>
<evidence type="ECO:0000313" key="3">
    <source>
        <dbReference type="Proteomes" id="UP000238479"/>
    </source>
</evidence>
<dbReference type="Gramene" id="PRQ60956">
    <property type="protein sequence ID" value="PRQ60956"/>
    <property type="gene ID" value="RchiOBHm_Chr0c20g0500201"/>
</dbReference>
<dbReference type="Gene3D" id="2.60.40.2310">
    <property type="match status" value="1"/>
</dbReference>
<dbReference type="GO" id="GO:0016787">
    <property type="term" value="F:hydrolase activity"/>
    <property type="evidence" value="ECO:0007669"/>
    <property type="project" value="UniProtKB-KW"/>
</dbReference>
<dbReference type="Proteomes" id="UP000238479">
    <property type="component" value="Unassembled WGS sequence"/>
</dbReference>
<name>A0A2P6SQK5_ROSCH</name>
<dbReference type="OMA" id="ITIGSYQ"/>
<evidence type="ECO:0000313" key="2">
    <source>
        <dbReference type="EMBL" id="PRQ60956.1"/>
    </source>
</evidence>
<accession>A0A2P6SQK5</accession>
<comment type="caution">
    <text evidence="2">The sequence shown here is derived from an EMBL/GenBank/DDBJ whole genome shotgun (WGS) entry which is preliminary data.</text>
</comment>
<dbReference type="EMBL" id="PDCK01000019">
    <property type="protein sequence ID" value="PRQ60956.1"/>
    <property type="molecule type" value="Genomic_DNA"/>
</dbReference>